<feature type="transmembrane region" description="Helical" evidence="9">
    <location>
        <begin position="27"/>
        <end position="48"/>
    </location>
</feature>
<comment type="subcellular location">
    <subcellularLocation>
        <location evidence="1">Cell membrane</location>
        <topology evidence="1">Multi-pass membrane protein</topology>
    </subcellularLocation>
</comment>
<dbReference type="Pfam" id="PF09594">
    <property type="entry name" value="GT87"/>
    <property type="match status" value="1"/>
</dbReference>
<feature type="transmembrane region" description="Helical" evidence="9">
    <location>
        <begin position="337"/>
        <end position="353"/>
    </location>
</feature>
<evidence type="ECO:0000256" key="9">
    <source>
        <dbReference type="SAM" id="Phobius"/>
    </source>
</evidence>
<evidence type="ECO:0000256" key="1">
    <source>
        <dbReference type="ARBA" id="ARBA00004651"/>
    </source>
</evidence>
<keyword evidence="4 9" id="KW-0812">Transmembrane</keyword>
<reference evidence="11" key="2">
    <citation type="submission" date="2016-04" db="EMBL/GenBank/DDBJ databases">
        <title>Complete Genome and Plasmid Sequences for Rhodococcus fascians D188 and Draft Sequences for Rhodococcus spp. Isolates PBTS 1 and PBTS 2.</title>
        <authorList>
            <person name="Stamer R."/>
            <person name="Vereecke D."/>
            <person name="Zhang Y."/>
            <person name="Schilkey F."/>
            <person name="Devitt N."/>
            <person name="Randall J."/>
        </authorList>
    </citation>
    <scope>NUCLEOTIDE SEQUENCE [LARGE SCALE GENOMIC DNA]</scope>
    <source>
        <strain evidence="11">PBTS2</strain>
    </source>
</reference>
<dbReference type="InterPro" id="IPR018584">
    <property type="entry name" value="GT87"/>
</dbReference>
<gene>
    <name evidence="10" type="ORF">A3Q41_04322</name>
</gene>
<evidence type="ECO:0000313" key="10">
    <source>
        <dbReference type="EMBL" id="AMY25598.1"/>
    </source>
</evidence>
<feature type="transmembrane region" description="Helical" evidence="9">
    <location>
        <begin position="147"/>
        <end position="163"/>
    </location>
</feature>
<comment type="similarity">
    <text evidence="7">Belongs to the glycosyltransferase 87 family.</text>
</comment>
<sequence>MTSSDTNRPVAEASEPAGPTRRRWPRWAVASSRVVVVVAAAVGVLFHLNGFPGLRTLGEHYRLDLDVYRLGGEVFARGGDLYGQLPPIATGTTLPFTYPPIAAALFSPLSKVSLYAASMTVTSLSMLALLATVMLTLISLGVRPRTLVWWGAGAVFAVSVLVLEPVTSTLNYGQINIVLMMFVALDCLPKKTPWPRGVLIGLVAAVKLTPAVFVLFFLLRKDFRAAVVSALSFAVFTAIGFALTWSDSVKYWTETIIDSDRIGGPAYPANQSITGVLARLGMDELPRSILWIALSVGVLLVAGIAMRKAFAAGEIALALTVNAMFGLLVSPVSWSHHWVWAVPFALVLAAVGYRRRSALLLALVAVGLAIMVYAPHWKLGEGRWSGLDWPLVDQFAASAYVWWALASVVAVAAVKLSPRVTPKESDTAVH</sequence>
<accession>A0A143QS84</accession>
<dbReference type="OrthoDB" id="9774600at2"/>
<evidence type="ECO:0000256" key="5">
    <source>
        <dbReference type="ARBA" id="ARBA00022989"/>
    </source>
</evidence>
<keyword evidence="10" id="KW-0328">Glycosyltransferase</keyword>
<feature type="transmembrane region" description="Helical" evidence="9">
    <location>
        <begin position="358"/>
        <end position="375"/>
    </location>
</feature>
<evidence type="ECO:0000256" key="2">
    <source>
        <dbReference type="ARBA" id="ARBA00022475"/>
    </source>
</evidence>
<evidence type="ECO:0000256" key="7">
    <source>
        <dbReference type="ARBA" id="ARBA00024033"/>
    </source>
</evidence>
<protein>
    <submittedName>
        <fullName evidence="10">Polyprenol-phosphate-mannose-dependent alpha-(1-2)-phosphatidylinositol mannoside mannosyltransferase</fullName>
        <ecNumber evidence="10">2.4.1.-</ecNumber>
    </submittedName>
</protein>
<dbReference type="KEGG" id="rhs:A3Q41_04322"/>
<keyword evidence="3 10" id="KW-0808">Transferase</keyword>
<evidence type="ECO:0000256" key="3">
    <source>
        <dbReference type="ARBA" id="ARBA00022679"/>
    </source>
</evidence>
<keyword evidence="6 9" id="KW-0472">Membrane</keyword>
<feature type="transmembrane region" description="Helical" evidence="9">
    <location>
        <begin position="226"/>
        <end position="245"/>
    </location>
</feature>
<dbReference type="EMBL" id="CP015220">
    <property type="protein sequence ID" value="AMY25598.1"/>
    <property type="molecule type" value="Genomic_DNA"/>
</dbReference>
<dbReference type="Proteomes" id="UP000076038">
    <property type="component" value="Chromosome"/>
</dbReference>
<evidence type="ECO:0000256" key="6">
    <source>
        <dbReference type="ARBA" id="ARBA00023136"/>
    </source>
</evidence>
<evidence type="ECO:0000256" key="4">
    <source>
        <dbReference type="ARBA" id="ARBA00022692"/>
    </source>
</evidence>
<keyword evidence="5 9" id="KW-1133">Transmembrane helix</keyword>
<dbReference type="AlphaFoldDB" id="A0A143QS84"/>
<feature type="transmembrane region" description="Helical" evidence="9">
    <location>
        <begin position="312"/>
        <end position="331"/>
    </location>
</feature>
<keyword evidence="11" id="KW-1185">Reference proteome</keyword>
<dbReference type="PATRIC" id="fig|1653479.3.peg.4377"/>
<feature type="transmembrane region" description="Helical" evidence="9">
    <location>
        <begin position="114"/>
        <end position="140"/>
    </location>
</feature>
<organism evidence="10 11">
    <name type="scientific">Rhodococcoides fascians</name>
    <name type="common">Rhodococcus fascians</name>
    <dbReference type="NCBI Taxonomy" id="1828"/>
    <lineage>
        <taxon>Bacteria</taxon>
        <taxon>Bacillati</taxon>
        <taxon>Actinomycetota</taxon>
        <taxon>Actinomycetes</taxon>
        <taxon>Mycobacteriales</taxon>
        <taxon>Nocardiaceae</taxon>
        <taxon>Rhodococcoides</taxon>
    </lineage>
</organism>
<dbReference type="EC" id="2.4.1.-" evidence="10"/>
<keyword evidence="2" id="KW-1003">Cell membrane</keyword>
<evidence type="ECO:0000256" key="8">
    <source>
        <dbReference type="SAM" id="MobiDB-lite"/>
    </source>
</evidence>
<proteinExistence type="inferred from homology"/>
<feature type="transmembrane region" description="Helical" evidence="9">
    <location>
        <begin position="395"/>
        <end position="414"/>
    </location>
</feature>
<feature type="transmembrane region" description="Helical" evidence="9">
    <location>
        <begin position="288"/>
        <end position="305"/>
    </location>
</feature>
<name>A0A143QS84_RHOFA</name>
<reference evidence="10 11" key="1">
    <citation type="journal article" date="2016" name="Genome Announc.">
        <title>Complete Genome and Plasmid Sequences for Rhodococcus fascians D188 and Draft Sequences for Rhodococcus Isolates PBTS 1 and PBTS 2.</title>
        <authorList>
            <person name="Stamler R.A."/>
            <person name="Vereecke D."/>
            <person name="Zhang Y."/>
            <person name="Schilkey F."/>
            <person name="Devitt N."/>
            <person name="Randall J.J."/>
        </authorList>
    </citation>
    <scope>NUCLEOTIDE SEQUENCE [LARGE SCALE GENOMIC DNA]</scope>
    <source>
        <strain evidence="10 11">PBTS2</strain>
    </source>
</reference>
<dbReference type="GO" id="GO:0016758">
    <property type="term" value="F:hexosyltransferase activity"/>
    <property type="evidence" value="ECO:0007669"/>
    <property type="project" value="InterPro"/>
</dbReference>
<feature type="region of interest" description="Disordered" evidence="8">
    <location>
        <begin position="1"/>
        <end position="20"/>
    </location>
</feature>
<feature type="transmembrane region" description="Helical" evidence="9">
    <location>
        <begin position="198"/>
        <end position="219"/>
    </location>
</feature>
<dbReference type="GO" id="GO:0005886">
    <property type="term" value="C:plasma membrane"/>
    <property type="evidence" value="ECO:0007669"/>
    <property type="project" value="UniProtKB-SubCell"/>
</dbReference>
<evidence type="ECO:0000313" key="11">
    <source>
        <dbReference type="Proteomes" id="UP000076038"/>
    </source>
</evidence>